<reference evidence="1 2" key="1">
    <citation type="submission" date="2020-10" db="EMBL/GenBank/DDBJ databases">
        <title>The genome sequence of Flavobacterium aquaticum 1Y8A.</title>
        <authorList>
            <person name="Liu Y."/>
        </authorList>
    </citation>
    <scope>NUCLEOTIDE SEQUENCE [LARGE SCALE GENOMIC DNA]</scope>
    <source>
        <strain evidence="1 2">1Y8A</strain>
    </source>
</reference>
<dbReference type="RefSeq" id="WP_194096555.1">
    <property type="nucleotide sequence ID" value="NZ_JADFTZ010000005.1"/>
</dbReference>
<protein>
    <recommendedName>
        <fullName evidence="3">DUF3885 domain-containing protein</fullName>
    </recommendedName>
</protein>
<accession>A0ABR9WTZ7</accession>
<organism evidence="1 2">
    <name type="scientific">Flavobacterium proteolyticum</name>
    <dbReference type="NCBI Taxonomy" id="2911683"/>
    <lineage>
        <taxon>Bacteria</taxon>
        <taxon>Pseudomonadati</taxon>
        <taxon>Bacteroidota</taxon>
        <taxon>Flavobacteriia</taxon>
        <taxon>Flavobacteriales</taxon>
        <taxon>Flavobacteriaceae</taxon>
        <taxon>Flavobacterium</taxon>
    </lineage>
</organism>
<dbReference type="EMBL" id="JADFTZ010000005">
    <property type="protein sequence ID" value="MBE9577123.1"/>
    <property type="molecule type" value="Genomic_DNA"/>
</dbReference>
<name>A0ABR9WTZ7_9FLAO</name>
<dbReference type="Proteomes" id="UP000656274">
    <property type="component" value="Unassembled WGS sequence"/>
</dbReference>
<comment type="caution">
    <text evidence="1">The sequence shown here is derived from an EMBL/GenBank/DDBJ whole genome shotgun (WGS) entry which is preliminary data.</text>
</comment>
<evidence type="ECO:0000313" key="1">
    <source>
        <dbReference type="EMBL" id="MBE9577123.1"/>
    </source>
</evidence>
<proteinExistence type="predicted"/>
<gene>
    <name evidence="1" type="ORF">IM755_10420</name>
</gene>
<evidence type="ECO:0000313" key="2">
    <source>
        <dbReference type="Proteomes" id="UP000656274"/>
    </source>
</evidence>
<evidence type="ECO:0008006" key="3">
    <source>
        <dbReference type="Google" id="ProtNLM"/>
    </source>
</evidence>
<keyword evidence="2" id="KW-1185">Reference proteome</keyword>
<sequence>MIELVSRKSVFEKLPKIGNEIHLIQKSMYEDCFTETGFPLTKNQLFELQSESDHLEIKNVLDYDFELIKVRSNINYSYSKYFKCIANQLDNLLSETKTENFYIISHLKQDFFHAMKSQYKNKRFRKVYSKLENKLKLGSYNEAIKICKNELIDFLEILNQIDTIGAGVPEYILICDENDKFCFYFHYSREITFWFFSKEELFFHKLFSKHNFQILS</sequence>